<keyword evidence="2" id="KW-1185">Reference proteome</keyword>
<dbReference type="Proteomes" id="UP000783686">
    <property type="component" value="Unassembled WGS sequence"/>
</dbReference>
<protein>
    <submittedName>
        <fullName evidence="1">Uncharacterized protein</fullName>
    </submittedName>
</protein>
<accession>A0A811L4Y3</accession>
<organism evidence="1 2">
    <name type="scientific">Bursaphelenchus okinawaensis</name>
    <dbReference type="NCBI Taxonomy" id="465554"/>
    <lineage>
        <taxon>Eukaryota</taxon>
        <taxon>Metazoa</taxon>
        <taxon>Ecdysozoa</taxon>
        <taxon>Nematoda</taxon>
        <taxon>Chromadorea</taxon>
        <taxon>Rhabditida</taxon>
        <taxon>Tylenchina</taxon>
        <taxon>Tylenchomorpha</taxon>
        <taxon>Aphelenchoidea</taxon>
        <taxon>Aphelenchoididae</taxon>
        <taxon>Bursaphelenchus</taxon>
    </lineage>
</organism>
<evidence type="ECO:0000313" key="2">
    <source>
        <dbReference type="Proteomes" id="UP000614601"/>
    </source>
</evidence>
<sequence length="137" mass="15574">MFVTSEDDCETCSPHIDYVEPGFLLVESGNCVKGARFYYGRVPARVNDGGYQMISHWPSDVAQMELVCHICDSLANMNWKEMDIEVEELTKNLDLTLPLADDERDYLVKLVQLDRTIKSNILVHFVECSGSFVSTFL</sequence>
<dbReference type="Proteomes" id="UP000614601">
    <property type="component" value="Unassembled WGS sequence"/>
</dbReference>
<gene>
    <name evidence="1" type="ORF">BOKJ2_LOCUS9814</name>
</gene>
<dbReference type="AlphaFoldDB" id="A0A811L4Y3"/>
<comment type="caution">
    <text evidence="1">The sequence shown here is derived from an EMBL/GenBank/DDBJ whole genome shotgun (WGS) entry which is preliminary data.</text>
</comment>
<dbReference type="EMBL" id="CAJFDH010000005">
    <property type="protein sequence ID" value="CAD5222779.1"/>
    <property type="molecule type" value="Genomic_DNA"/>
</dbReference>
<evidence type="ECO:0000313" key="1">
    <source>
        <dbReference type="EMBL" id="CAD5222779.1"/>
    </source>
</evidence>
<name>A0A811L4Y3_9BILA</name>
<reference evidence="1" key="1">
    <citation type="submission" date="2020-09" db="EMBL/GenBank/DDBJ databases">
        <authorList>
            <person name="Kikuchi T."/>
        </authorList>
    </citation>
    <scope>NUCLEOTIDE SEQUENCE</scope>
    <source>
        <strain evidence="1">SH1</strain>
    </source>
</reference>
<dbReference type="EMBL" id="CAJFCW020000005">
    <property type="protein sequence ID" value="CAG9116799.1"/>
    <property type="molecule type" value="Genomic_DNA"/>
</dbReference>
<proteinExistence type="predicted"/>